<reference evidence="1 2" key="1">
    <citation type="submission" date="2019-02" db="EMBL/GenBank/DDBJ databases">
        <title>Emended description of the genus Rhodopseudomonas and description of Rhodopseudomonas albus sp. nov., a non-phototrophic, heavy-metal-tolerant bacterium isolated from garden soil.</title>
        <authorList>
            <person name="Bao Z."/>
            <person name="Cao W.W."/>
            <person name="Sato Y."/>
            <person name="Nishizawa T."/>
            <person name="Zhao J."/>
            <person name="Guo Y."/>
            <person name="Ohta H."/>
        </authorList>
    </citation>
    <scope>NUCLEOTIDE SEQUENCE [LARGE SCALE GENOMIC DNA]</scope>
    <source>
        <strain evidence="1 2">SK50-23</strain>
    </source>
</reference>
<dbReference type="SUPFAM" id="SSF55961">
    <property type="entry name" value="Bet v1-like"/>
    <property type="match status" value="1"/>
</dbReference>
<accession>A0ABX8A2Z2</accession>
<dbReference type="CDD" id="cd07821">
    <property type="entry name" value="PYR_PYL_RCAR_like"/>
    <property type="match status" value="1"/>
</dbReference>
<dbReference type="Proteomes" id="UP000682843">
    <property type="component" value="Chromosome"/>
</dbReference>
<dbReference type="Pfam" id="PF10604">
    <property type="entry name" value="Polyketide_cyc2"/>
    <property type="match status" value="1"/>
</dbReference>
<evidence type="ECO:0000313" key="1">
    <source>
        <dbReference type="EMBL" id="QUS37928.1"/>
    </source>
</evidence>
<dbReference type="RefSeq" id="WP_211911462.1">
    <property type="nucleotide sequence ID" value="NZ_CP036498.1"/>
</dbReference>
<dbReference type="InterPro" id="IPR019587">
    <property type="entry name" value="Polyketide_cyclase/dehydratase"/>
</dbReference>
<protein>
    <submittedName>
        <fullName evidence="1">SRPBCC family protein</fullName>
    </submittedName>
</protein>
<name>A0ABX8A2Z2_9BRAD</name>
<organism evidence="1 2">
    <name type="scientific">Tardiphaga alba</name>
    <dbReference type="NCBI Taxonomy" id="340268"/>
    <lineage>
        <taxon>Bacteria</taxon>
        <taxon>Pseudomonadati</taxon>
        <taxon>Pseudomonadota</taxon>
        <taxon>Alphaproteobacteria</taxon>
        <taxon>Hyphomicrobiales</taxon>
        <taxon>Nitrobacteraceae</taxon>
        <taxon>Tardiphaga</taxon>
    </lineage>
</organism>
<evidence type="ECO:0000313" key="2">
    <source>
        <dbReference type="Proteomes" id="UP000682843"/>
    </source>
</evidence>
<keyword evidence="2" id="KW-1185">Reference proteome</keyword>
<gene>
    <name evidence="1" type="ORF">RPMA_02940</name>
</gene>
<dbReference type="EMBL" id="CP036498">
    <property type="protein sequence ID" value="QUS37928.1"/>
    <property type="molecule type" value="Genomic_DNA"/>
</dbReference>
<dbReference type="Gene3D" id="3.30.530.20">
    <property type="match status" value="1"/>
</dbReference>
<proteinExistence type="predicted"/>
<dbReference type="InterPro" id="IPR023393">
    <property type="entry name" value="START-like_dom_sf"/>
</dbReference>
<sequence>MAAIHKTVSLDAPAGEVWAAVADFGALHTRLVPGFVTDTKVEGDVRVVTFGNGTVVEETLVDCDHARRRFVYAVRNERITQHSASVVVTADGPDRCRLEWAADLLPNEVAGYVSTQMDIGLAAMANHFRNASR</sequence>